<dbReference type="SMART" id="SM00420">
    <property type="entry name" value="HTH_DEOR"/>
    <property type="match status" value="1"/>
</dbReference>
<dbReference type="EMBL" id="ATAO01000250">
    <property type="protein sequence ID" value="EQM72747.1"/>
    <property type="molecule type" value="Genomic_DNA"/>
</dbReference>
<dbReference type="PRINTS" id="PR00037">
    <property type="entry name" value="HTHLACR"/>
</dbReference>
<organism evidence="4 5">
    <name type="scientific">Microbacterium maritypicum MF109</name>
    <dbReference type="NCBI Taxonomy" id="1333857"/>
    <lineage>
        <taxon>Bacteria</taxon>
        <taxon>Bacillati</taxon>
        <taxon>Actinomycetota</taxon>
        <taxon>Actinomycetes</taxon>
        <taxon>Micrococcales</taxon>
        <taxon>Microbacteriaceae</taxon>
        <taxon>Microbacterium</taxon>
    </lineage>
</organism>
<dbReference type="Pfam" id="PF00455">
    <property type="entry name" value="DeoRC"/>
    <property type="match status" value="1"/>
</dbReference>
<gene>
    <name evidence="4" type="ORF">L687_08685</name>
</gene>
<dbReference type="Proteomes" id="UP000016033">
    <property type="component" value="Unassembled WGS sequence"/>
</dbReference>
<keyword evidence="1" id="KW-0805">Transcription regulation</keyword>
<dbReference type="SUPFAM" id="SSF46785">
    <property type="entry name" value="Winged helix' DNA-binding domain"/>
    <property type="match status" value="1"/>
</dbReference>
<protein>
    <recommendedName>
        <fullName evidence="3">HTH deoR-type domain-containing protein</fullName>
    </recommendedName>
</protein>
<dbReference type="SUPFAM" id="SSF100950">
    <property type="entry name" value="NagB/RpiA/CoA transferase-like"/>
    <property type="match status" value="1"/>
</dbReference>
<dbReference type="PANTHER" id="PTHR30363">
    <property type="entry name" value="HTH-TYPE TRANSCRIPTIONAL REGULATOR SRLR-RELATED"/>
    <property type="match status" value="1"/>
</dbReference>
<dbReference type="AlphaFoldDB" id="T5KB06"/>
<dbReference type="InterPro" id="IPR050313">
    <property type="entry name" value="Carb_Metab_HTH_regulators"/>
</dbReference>
<evidence type="ECO:0000313" key="5">
    <source>
        <dbReference type="Proteomes" id="UP000016033"/>
    </source>
</evidence>
<dbReference type="SMART" id="SM01134">
    <property type="entry name" value="DeoRC"/>
    <property type="match status" value="1"/>
</dbReference>
<reference evidence="4 5" key="1">
    <citation type="journal article" date="2013" name="Genome Announc.">
        <title>Whole-genome sequences of five oyster-associated bacteria show potential for crude oil hydrocarbon degradation.</title>
        <authorList>
            <person name="Chauhan A."/>
            <person name="Green S."/>
            <person name="Pathak A."/>
            <person name="Thomas J."/>
            <person name="Venkatramanan R."/>
        </authorList>
    </citation>
    <scope>NUCLEOTIDE SEQUENCE [LARGE SCALE GENOMIC DNA]</scope>
    <source>
        <strain evidence="4 5">MF109</strain>
    </source>
</reference>
<evidence type="ECO:0000256" key="1">
    <source>
        <dbReference type="ARBA" id="ARBA00023015"/>
    </source>
</evidence>
<dbReference type="Gene3D" id="3.40.50.1360">
    <property type="match status" value="1"/>
</dbReference>
<dbReference type="PROSITE" id="PS51000">
    <property type="entry name" value="HTH_DEOR_2"/>
    <property type="match status" value="1"/>
</dbReference>
<dbReference type="PANTHER" id="PTHR30363:SF44">
    <property type="entry name" value="AGA OPERON TRANSCRIPTIONAL REPRESSOR-RELATED"/>
    <property type="match status" value="1"/>
</dbReference>
<evidence type="ECO:0000256" key="2">
    <source>
        <dbReference type="ARBA" id="ARBA00023163"/>
    </source>
</evidence>
<evidence type="ECO:0000259" key="3">
    <source>
        <dbReference type="PROSITE" id="PS51000"/>
    </source>
</evidence>
<dbReference type="GO" id="GO:0003700">
    <property type="term" value="F:DNA-binding transcription factor activity"/>
    <property type="evidence" value="ECO:0007669"/>
    <property type="project" value="InterPro"/>
</dbReference>
<dbReference type="InterPro" id="IPR036390">
    <property type="entry name" value="WH_DNA-bd_sf"/>
</dbReference>
<feature type="domain" description="HTH deoR-type" evidence="3">
    <location>
        <begin position="9"/>
        <end position="64"/>
    </location>
</feature>
<sequence>MALSGNLEAQRRRDELVELANGPQGVMIEAAAELFAVSSMTIRRDLLELEAEGRVRRVRGGATAAPRARPFDARRAIRASAKKAIAEKALRLVPSHGSIALDASSTVNMLASAIGPRAGLTAYTNSFESFQVLHPLDGVTAVISGGTAEPTTGSLVGPIARRSMRSVYFDTFFSSADALDGADGTSEVSVDEAELKQAMASNAGTTVVCIDSSKLGRRSVARALERDEISVLITELDPGDERLDAFRDIADIL</sequence>
<name>T5KB06_MICMQ</name>
<accession>T5KB06</accession>
<evidence type="ECO:0000313" key="4">
    <source>
        <dbReference type="EMBL" id="EQM72747.1"/>
    </source>
</evidence>
<dbReference type="InterPro" id="IPR001034">
    <property type="entry name" value="DeoR_HTH"/>
</dbReference>
<dbReference type="InterPro" id="IPR014036">
    <property type="entry name" value="DeoR-like_C"/>
</dbReference>
<dbReference type="InterPro" id="IPR037171">
    <property type="entry name" value="NagB/RpiA_transferase-like"/>
</dbReference>
<proteinExistence type="predicted"/>
<dbReference type="RefSeq" id="WP_021201652.1">
    <property type="nucleotide sequence ID" value="NZ_ATAO01000250.1"/>
</dbReference>
<dbReference type="PATRIC" id="fig|1333857.3.peg.3760"/>
<comment type="caution">
    <text evidence="4">The sequence shown here is derived from an EMBL/GenBank/DDBJ whole genome shotgun (WGS) entry which is preliminary data.</text>
</comment>
<dbReference type="Pfam" id="PF08220">
    <property type="entry name" value="HTH_DeoR"/>
    <property type="match status" value="1"/>
</dbReference>
<keyword evidence="2" id="KW-0804">Transcription</keyword>